<evidence type="ECO:0000256" key="1">
    <source>
        <dbReference type="SAM" id="MobiDB-lite"/>
    </source>
</evidence>
<name>A0A067JBN3_JATCU</name>
<sequence length="98" mass="11480">MEESIGAHLEASRRRNRSISPELQLRREEVEEAISAPLKVRSERGKTGIVPSIAKGIDRHFILVERWPEAKRKGKRRGCRACQEEEGEEERKEKERRF</sequence>
<dbReference type="EMBL" id="KK915662">
    <property type="protein sequence ID" value="KDP21187.1"/>
    <property type="molecule type" value="Genomic_DNA"/>
</dbReference>
<organism evidence="2 3">
    <name type="scientific">Jatropha curcas</name>
    <name type="common">Barbados nut</name>
    <dbReference type="NCBI Taxonomy" id="180498"/>
    <lineage>
        <taxon>Eukaryota</taxon>
        <taxon>Viridiplantae</taxon>
        <taxon>Streptophyta</taxon>
        <taxon>Embryophyta</taxon>
        <taxon>Tracheophyta</taxon>
        <taxon>Spermatophyta</taxon>
        <taxon>Magnoliopsida</taxon>
        <taxon>eudicotyledons</taxon>
        <taxon>Gunneridae</taxon>
        <taxon>Pentapetalae</taxon>
        <taxon>rosids</taxon>
        <taxon>fabids</taxon>
        <taxon>Malpighiales</taxon>
        <taxon>Euphorbiaceae</taxon>
        <taxon>Crotonoideae</taxon>
        <taxon>Jatropheae</taxon>
        <taxon>Jatropha</taxon>
    </lineage>
</organism>
<evidence type="ECO:0000313" key="2">
    <source>
        <dbReference type="EMBL" id="KDP21187.1"/>
    </source>
</evidence>
<protein>
    <submittedName>
        <fullName evidence="2">Uncharacterized protein</fullName>
    </submittedName>
</protein>
<dbReference type="Proteomes" id="UP000027138">
    <property type="component" value="Unassembled WGS sequence"/>
</dbReference>
<feature type="region of interest" description="Disordered" evidence="1">
    <location>
        <begin position="1"/>
        <end position="22"/>
    </location>
</feature>
<reference evidence="2 3" key="1">
    <citation type="journal article" date="2014" name="PLoS ONE">
        <title>Global Analysis of Gene Expression Profiles in Physic Nut (Jatropha curcas L.) Seedlings Exposed to Salt Stress.</title>
        <authorList>
            <person name="Zhang L."/>
            <person name="Zhang C."/>
            <person name="Wu P."/>
            <person name="Chen Y."/>
            <person name="Li M."/>
            <person name="Jiang H."/>
            <person name="Wu G."/>
        </authorList>
    </citation>
    <scope>NUCLEOTIDE SEQUENCE [LARGE SCALE GENOMIC DNA]</scope>
    <source>
        <strain evidence="3">cv. GZQX0401</strain>
        <tissue evidence="2">Young leaves</tissue>
    </source>
</reference>
<feature type="compositionally biased region" description="Basic and acidic residues" evidence="1">
    <location>
        <begin position="89"/>
        <end position="98"/>
    </location>
</feature>
<dbReference type="AlphaFoldDB" id="A0A067JBN3"/>
<keyword evidence="3" id="KW-1185">Reference proteome</keyword>
<feature type="region of interest" description="Disordered" evidence="1">
    <location>
        <begin position="73"/>
        <end position="98"/>
    </location>
</feature>
<proteinExistence type="predicted"/>
<gene>
    <name evidence="2" type="ORF">JCGZ_21658</name>
</gene>
<evidence type="ECO:0000313" key="3">
    <source>
        <dbReference type="Proteomes" id="UP000027138"/>
    </source>
</evidence>
<accession>A0A067JBN3</accession>